<name>A0A8K0J6C5_9HYPO</name>
<dbReference type="PANTHER" id="PTHR33928:SF2">
    <property type="entry name" value="PECTATE LYASE SUPERFAMILY PROTEIN DOMAIN-CONTAINING PROTEIN-RELATED"/>
    <property type="match status" value="1"/>
</dbReference>
<dbReference type="InterPro" id="IPR011050">
    <property type="entry name" value="Pectin_lyase_fold/virulence"/>
</dbReference>
<dbReference type="EMBL" id="SRPY01000318">
    <property type="protein sequence ID" value="KAG5925984.1"/>
    <property type="molecule type" value="Genomic_DNA"/>
</dbReference>
<dbReference type="Proteomes" id="UP000811619">
    <property type="component" value="Unassembled WGS sequence"/>
</dbReference>
<feature type="signal peptide" evidence="1">
    <location>
        <begin position="1"/>
        <end position="17"/>
    </location>
</feature>
<feature type="chain" id="PRO_5035418428" description="Rhamnogalacturonase A/B/Epimerase-like pectate lyase domain-containing protein" evidence="1">
    <location>
        <begin position="18"/>
        <end position="754"/>
    </location>
</feature>
<dbReference type="InterPro" id="IPR039279">
    <property type="entry name" value="QRT3-like"/>
</dbReference>
<protein>
    <recommendedName>
        <fullName evidence="2">Rhamnogalacturonase A/B/Epimerase-like pectate lyase domain-containing protein</fullName>
    </recommendedName>
</protein>
<dbReference type="OrthoDB" id="1046782at2759"/>
<gene>
    <name evidence="3" type="ORF">E4U42_003762</name>
</gene>
<sequence length="754" mass="80610">MLAVLVSVLVVACAVSASSLRRHGVDAQTSNFWYANMDHTGAAKGFAPHVGDASSYPVFRSVESGDGASIQIAIDSAGDGKRQEEWLASQPRVVYLPPGTYTVNKTIHMRTDTVLMGDAVDPPVLKPTDDFVGDYLVNGQDPATNEKGELSFTVGLKNLVLDTTPIEAKRNFTALYWGIAQASQTQNVKIQMPPSNKGKGHTGIRLGRGSILGLSDVRIEKGLNGIWHDGHQQALYKSISFYHNKVGLFISHGNTISLLAPTFDTVGTAVLNTGGDPFIGIIDATSINSGLTFNSTVYPSIVIENLTKDTDSDIVYLQNSTALGPRKHVENFSFGNTVDRHPIYGATDSAKPRSEAAAPGGRIPVLAAPTYADKRAADFINVKDPKQNGGYDVKGDGETDDAANLNKVLQRAADNNKIAYFPFGDYRVESTLHIPIGSRIVGEAWSTISGAGQIFQDEINPRPIVQVGKPGDVGTAQIQDMRFTVADVLPGAIVVQIHAAGREPGDVALWNSLITVGGTAGAPALIKSCKDPSKPCKGAFLGLHLAKDSSAYVENVWNWVADHMAEDAGNGSSIAGKGGVLVESTKGTWLHAVGSEHWWLYQLNLRSASNVVVTLLQSETNYEQGDNAKQTPPAPWIPNVGGWGDPDFSWCGDNKRCRMGPANYIQGGSDIIYYGSASWAFFSGPNYQPCAGPYKCQEYMHYIAQTPTNLQAYGLCAKDTTVALRLGNGTDIPARGGGFSGGWEPGSDIGRYTT</sequence>
<keyword evidence="1" id="KW-0732">Signal</keyword>
<comment type="caution">
    <text evidence="3">The sequence shown here is derived from an EMBL/GenBank/DDBJ whole genome shotgun (WGS) entry which is preliminary data.</text>
</comment>
<evidence type="ECO:0000313" key="3">
    <source>
        <dbReference type="EMBL" id="KAG5925984.1"/>
    </source>
</evidence>
<proteinExistence type="predicted"/>
<dbReference type="SUPFAM" id="SSF51126">
    <property type="entry name" value="Pectin lyase-like"/>
    <property type="match status" value="2"/>
</dbReference>
<dbReference type="CDD" id="cd23668">
    <property type="entry name" value="GH55_beta13glucanase-like"/>
    <property type="match status" value="1"/>
</dbReference>
<organism evidence="3 4">
    <name type="scientific">Claviceps africana</name>
    <dbReference type="NCBI Taxonomy" id="83212"/>
    <lineage>
        <taxon>Eukaryota</taxon>
        <taxon>Fungi</taxon>
        <taxon>Dikarya</taxon>
        <taxon>Ascomycota</taxon>
        <taxon>Pezizomycotina</taxon>
        <taxon>Sordariomycetes</taxon>
        <taxon>Hypocreomycetidae</taxon>
        <taxon>Hypocreales</taxon>
        <taxon>Clavicipitaceae</taxon>
        <taxon>Claviceps</taxon>
    </lineage>
</organism>
<dbReference type="PANTHER" id="PTHR33928">
    <property type="entry name" value="POLYGALACTURONASE QRT3"/>
    <property type="match status" value="1"/>
</dbReference>
<dbReference type="InterPro" id="IPR024535">
    <property type="entry name" value="RHGA/B-epi-like_pectate_lyase"/>
</dbReference>
<keyword evidence="4" id="KW-1185">Reference proteome</keyword>
<reference evidence="3" key="1">
    <citation type="journal article" date="2020" name="bioRxiv">
        <title>Whole genome comparisons of ergot fungi reveals the divergence and evolution of species within the genus Claviceps are the result of varying mechanisms driving genome evolution and host range expansion.</title>
        <authorList>
            <person name="Wyka S.A."/>
            <person name="Mondo S.J."/>
            <person name="Liu M."/>
            <person name="Dettman J."/>
            <person name="Nalam V."/>
            <person name="Broders K.D."/>
        </authorList>
    </citation>
    <scope>NUCLEOTIDE SEQUENCE</scope>
    <source>
        <strain evidence="3">CCC 489</strain>
    </source>
</reference>
<dbReference type="InterPro" id="IPR012334">
    <property type="entry name" value="Pectin_lyas_fold"/>
</dbReference>
<feature type="domain" description="Rhamnogalacturonase A/B/Epimerase-like pectate lyase" evidence="2">
    <location>
        <begin position="380"/>
        <end position="454"/>
    </location>
</feature>
<dbReference type="FunFam" id="2.160.20.10:FF:000049">
    <property type="entry name" value="Putative exo-beta-1,3-glucanase"/>
    <property type="match status" value="1"/>
</dbReference>
<dbReference type="Gene3D" id="2.160.20.10">
    <property type="entry name" value="Single-stranded right-handed beta-helix, Pectin lyase-like"/>
    <property type="match status" value="2"/>
</dbReference>
<dbReference type="AlphaFoldDB" id="A0A8K0J6C5"/>
<evidence type="ECO:0000259" key="2">
    <source>
        <dbReference type="Pfam" id="PF12708"/>
    </source>
</evidence>
<feature type="domain" description="Rhamnogalacturonase A/B/Epimerase-like pectate lyase" evidence="2">
    <location>
        <begin position="66"/>
        <end position="258"/>
    </location>
</feature>
<dbReference type="Pfam" id="PF12708">
    <property type="entry name" value="Pect-lyase_RHGA_epim"/>
    <property type="match status" value="2"/>
</dbReference>
<accession>A0A8K0J6C5</accession>
<dbReference type="GO" id="GO:0004650">
    <property type="term" value="F:polygalacturonase activity"/>
    <property type="evidence" value="ECO:0007669"/>
    <property type="project" value="InterPro"/>
</dbReference>
<evidence type="ECO:0000256" key="1">
    <source>
        <dbReference type="SAM" id="SignalP"/>
    </source>
</evidence>
<evidence type="ECO:0000313" key="4">
    <source>
        <dbReference type="Proteomes" id="UP000811619"/>
    </source>
</evidence>